<gene>
    <name evidence="1" type="ORF">AK812_SmicGene32845</name>
</gene>
<evidence type="ECO:0000313" key="2">
    <source>
        <dbReference type="Proteomes" id="UP000186817"/>
    </source>
</evidence>
<comment type="caution">
    <text evidence="1">The sequence shown here is derived from an EMBL/GenBank/DDBJ whole genome shotgun (WGS) entry which is preliminary data.</text>
</comment>
<proteinExistence type="predicted"/>
<dbReference type="AlphaFoldDB" id="A0A1Q9CT36"/>
<keyword evidence="2" id="KW-1185">Reference proteome</keyword>
<reference evidence="1 2" key="1">
    <citation type="submission" date="2016-02" db="EMBL/GenBank/DDBJ databases">
        <title>Genome analysis of coral dinoflagellate symbionts highlights evolutionary adaptations to a symbiotic lifestyle.</title>
        <authorList>
            <person name="Aranda M."/>
            <person name="Li Y."/>
            <person name="Liew Y.J."/>
            <person name="Baumgarten S."/>
            <person name="Simakov O."/>
            <person name="Wilson M."/>
            <person name="Piel J."/>
            <person name="Ashoor H."/>
            <person name="Bougouffa S."/>
            <person name="Bajic V.B."/>
            <person name="Ryu T."/>
            <person name="Ravasi T."/>
            <person name="Bayer T."/>
            <person name="Micklem G."/>
            <person name="Kim H."/>
            <person name="Bhak J."/>
            <person name="Lajeunesse T.C."/>
            <person name="Voolstra C.R."/>
        </authorList>
    </citation>
    <scope>NUCLEOTIDE SEQUENCE [LARGE SCALE GENOMIC DNA]</scope>
    <source>
        <strain evidence="1 2">CCMP2467</strain>
    </source>
</reference>
<sequence>MATCFTHSCTGPEREILADAPDAAAGPKAGTHQGSVPAGCESCVCLLLMWAPVGECVSRKVCQAMM</sequence>
<protein>
    <submittedName>
        <fullName evidence="1">Uncharacterized protein</fullName>
    </submittedName>
</protein>
<name>A0A1Q9CT36_SYMMI</name>
<dbReference type="EMBL" id="LSRX01000937">
    <property type="protein sequence ID" value="OLP86071.1"/>
    <property type="molecule type" value="Genomic_DNA"/>
</dbReference>
<organism evidence="1 2">
    <name type="scientific">Symbiodinium microadriaticum</name>
    <name type="common">Dinoflagellate</name>
    <name type="synonym">Zooxanthella microadriatica</name>
    <dbReference type="NCBI Taxonomy" id="2951"/>
    <lineage>
        <taxon>Eukaryota</taxon>
        <taxon>Sar</taxon>
        <taxon>Alveolata</taxon>
        <taxon>Dinophyceae</taxon>
        <taxon>Suessiales</taxon>
        <taxon>Symbiodiniaceae</taxon>
        <taxon>Symbiodinium</taxon>
    </lineage>
</organism>
<evidence type="ECO:0000313" key="1">
    <source>
        <dbReference type="EMBL" id="OLP86071.1"/>
    </source>
</evidence>
<dbReference type="Proteomes" id="UP000186817">
    <property type="component" value="Unassembled WGS sequence"/>
</dbReference>
<accession>A0A1Q9CT36</accession>